<reference evidence="8" key="1">
    <citation type="submission" date="2016-01" db="EMBL/GenBank/DDBJ databases">
        <authorList>
            <person name="Peeters C."/>
        </authorList>
    </citation>
    <scope>NUCLEOTIDE SEQUENCE</scope>
    <source>
        <strain evidence="8">LMG 29322</strain>
    </source>
</reference>
<evidence type="ECO:0000256" key="4">
    <source>
        <dbReference type="ARBA" id="ARBA00022729"/>
    </source>
</evidence>
<dbReference type="GO" id="GO:0052689">
    <property type="term" value="F:carboxylic ester hydrolase activity"/>
    <property type="evidence" value="ECO:0007669"/>
    <property type="project" value="UniProtKB-KW"/>
</dbReference>
<dbReference type="Pfam" id="PF07519">
    <property type="entry name" value="Tannase"/>
    <property type="match status" value="1"/>
</dbReference>
<gene>
    <name evidence="8" type="ORF">AWB79_04832</name>
</gene>
<keyword evidence="7" id="KW-1015">Disulfide bond</keyword>
<comment type="similarity">
    <text evidence="1">Belongs to the tannase family.</text>
</comment>
<evidence type="ECO:0000313" key="8">
    <source>
        <dbReference type="EMBL" id="SAK77892.1"/>
    </source>
</evidence>
<dbReference type="PANTHER" id="PTHR33938:SF15">
    <property type="entry name" value="FERULOYL ESTERASE B-RELATED"/>
    <property type="match status" value="1"/>
</dbReference>
<evidence type="ECO:0000313" key="9">
    <source>
        <dbReference type="Proteomes" id="UP000054851"/>
    </source>
</evidence>
<evidence type="ECO:0000256" key="6">
    <source>
        <dbReference type="ARBA" id="ARBA00022837"/>
    </source>
</evidence>
<dbReference type="Proteomes" id="UP000054851">
    <property type="component" value="Unassembled WGS sequence"/>
</dbReference>
<keyword evidence="9" id="KW-1185">Reference proteome</keyword>
<comment type="caution">
    <text evidence="8">The sequence shown here is derived from an EMBL/GenBank/DDBJ whole genome shotgun (WGS) entry which is preliminary data.</text>
</comment>
<dbReference type="SUPFAM" id="SSF53474">
    <property type="entry name" value="alpha/beta-Hydrolases"/>
    <property type="match status" value="1"/>
</dbReference>
<proteinExistence type="inferred from homology"/>
<keyword evidence="4" id="KW-0732">Signal</keyword>
<protein>
    <submittedName>
        <fullName evidence="8">Tannase and feruloyl esterase</fullName>
    </submittedName>
</protein>
<evidence type="ECO:0000256" key="5">
    <source>
        <dbReference type="ARBA" id="ARBA00022801"/>
    </source>
</evidence>
<dbReference type="InterPro" id="IPR029058">
    <property type="entry name" value="AB_hydrolase_fold"/>
</dbReference>
<organism evidence="8 9">
    <name type="scientific">Caballeronia hypogeia</name>
    <dbReference type="NCBI Taxonomy" id="1777140"/>
    <lineage>
        <taxon>Bacteria</taxon>
        <taxon>Pseudomonadati</taxon>
        <taxon>Pseudomonadota</taxon>
        <taxon>Betaproteobacteria</taxon>
        <taxon>Burkholderiales</taxon>
        <taxon>Burkholderiaceae</taxon>
        <taxon>Caballeronia</taxon>
    </lineage>
</organism>
<dbReference type="AlphaFoldDB" id="A0A158C6G3"/>
<dbReference type="STRING" id="1777140.AWB79_04832"/>
<name>A0A158C6G3_9BURK</name>
<evidence type="ECO:0000256" key="3">
    <source>
        <dbReference type="ARBA" id="ARBA00022723"/>
    </source>
</evidence>
<keyword evidence="6" id="KW-0106">Calcium</keyword>
<accession>A0A158C6G3</accession>
<keyword evidence="5" id="KW-0378">Hydrolase</keyword>
<keyword evidence="2" id="KW-0719">Serine esterase</keyword>
<evidence type="ECO:0000256" key="1">
    <source>
        <dbReference type="ARBA" id="ARBA00006249"/>
    </source>
</evidence>
<evidence type="ECO:0000256" key="2">
    <source>
        <dbReference type="ARBA" id="ARBA00022487"/>
    </source>
</evidence>
<sequence length="592" mass="63858">MRARGQGIRLFRRNGQSSSDGDRQSVLIYCAAFEVPTPKDVFRRFRLLSSDLFRVRAFVAALLLAACAHAQAAAYVTKHCDDLEGKTVPASIIGLPTRGATIVSASVVKATASGNRNGEYCRITGFIKALQDTTPDIRFEVNLPSRWNGRALQMGGGGYNGTIVSGTDPMPFAPDSTPLARGYATFGSDSGHVGNSGRADFAINDEAIVNFGFGHLKKTRDVALALIQMGYGRAPEKTYFAGGSTGGREGFTVIERFPNDYDGVIANAPAINFSGVRLMGVQVGQASYAKPGGFVGLAQQRRVFETVMRECDRLDGAADGIVGNVEACRKLEPQIIASLRCAYGQRPSLRDSCLSDAQIDTLQTLRDGVKLPYALAYGVDAYPGYNVFQGVDFSGTLGLGDSPVPLNPPTFAANGYLFAQGDAYVRHFVTRDLGYNALSFDLNDPGRYRQRLISLSYTVGAMNPDFSAFIAHGGKLIAMHGLADEVISPNQTIAFFQGLIDRYGRDTVDSFMRLYMVPGFQHGNGVFIPAWDELGALDEWVSKGVAPETLVGSDIAPATNGRTRPICRYPNYPRYVGKGNINVAANFRCAEP</sequence>
<dbReference type="InterPro" id="IPR011118">
    <property type="entry name" value="Tannase/feruloyl_esterase"/>
</dbReference>
<dbReference type="EMBL" id="FCOA02000018">
    <property type="protein sequence ID" value="SAK77892.1"/>
    <property type="molecule type" value="Genomic_DNA"/>
</dbReference>
<dbReference type="PANTHER" id="PTHR33938">
    <property type="entry name" value="FERULOYL ESTERASE B-RELATED"/>
    <property type="match status" value="1"/>
</dbReference>
<dbReference type="GO" id="GO:0046872">
    <property type="term" value="F:metal ion binding"/>
    <property type="evidence" value="ECO:0007669"/>
    <property type="project" value="UniProtKB-KW"/>
</dbReference>
<keyword evidence="3" id="KW-0479">Metal-binding</keyword>
<evidence type="ECO:0000256" key="7">
    <source>
        <dbReference type="ARBA" id="ARBA00023157"/>
    </source>
</evidence>